<dbReference type="InterPro" id="IPR025965">
    <property type="entry name" value="FlgD/Vpr_Ig-like"/>
</dbReference>
<dbReference type="InterPro" id="IPR036415">
    <property type="entry name" value="Lamin_tail_dom_sf"/>
</dbReference>
<organism evidence="2">
    <name type="scientific">hydrothermal vent metagenome</name>
    <dbReference type="NCBI Taxonomy" id="652676"/>
    <lineage>
        <taxon>unclassified sequences</taxon>
        <taxon>metagenomes</taxon>
        <taxon>ecological metagenomes</taxon>
    </lineage>
</organism>
<name>A0A160VEH2_9ZZZZ</name>
<sequence>MTERMKTSQALLFLTLSVTMFLSAQDQPDMTILFDYFDSTVTIYVDNDEIVIEGDGVPSHLSPYFVQTYGQTQNGFYYWLDSDGDGINDLWMQTPANMNLNPNRIAQQGYEFRIPLYPAINPNGPTDTFLGPIGVSMNGVPFFNEYESPTETLTNQVIQSFDPGNGHPAPQGRYHYHFPPESLITVTENNFLGFAGDGFPVYGPKNPDGNNAQNLDDYHGEFGPTPDFPDSIYHYHTNFTSPYIIGAFAGTLGTGFGGGGGGGGGGDPPDCGDVPPGAPCCGDGICGGPETETNCPEDCATTIDYTIIVNEFMAASQNCCDDGTGEYEDFIELYNYGMEAIDIGGFYFTHTLTGSFLYHITDSSASETTINAGGFLVIWADADPEQGPLHVDFTLSGSGEDIGIYDPNGSAIIEMSFSSQGEDTSYGRYPDGAGTWQFMNPTPGMANTEELSLNNNIVMPDQYIIHQNYPNPFNPVTTLRYDLPETGLVTITIYDMLGRQVKTLINQTQDAGYRSVIWDATNDYGKPVSAGIYLYQIRVGPYTKTRKILLLK</sequence>
<dbReference type="Pfam" id="PF13860">
    <property type="entry name" value="FlgD_ig"/>
    <property type="match status" value="1"/>
</dbReference>
<proteinExistence type="predicted"/>
<dbReference type="EMBL" id="FAXC01000146">
    <property type="protein sequence ID" value="CUV08946.1"/>
    <property type="molecule type" value="Genomic_DNA"/>
</dbReference>
<dbReference type="AlphaFoldDB" id="A0A160VEH2"/>
<dbReference type="PROSITE" id="PS51841">
    <property type="entry name" value="LTD"/>
    <property type="match status" value="1"/>
</dbReference>
<dbReference type="InterPro" id="IPR001322">
    <property type="entry name" value="Lamin_tail_dom"/>
</dbReference>
<feature type="domain" description="LTD" evidence="1">
    <location>
        <begin position="301"/>
        <end position="503"/>
    </location>
</feature>
<dbReference type="Pfam" id="PF14240">
    <property type="entry name" value="YHYH"/>
    <property type="match status" value="1"/>
</dbReference>
<evidence type="ECO:0000259" key="1">
    <source>
        <dbReference type="PROSITE" id="PS51841"/>
    </source>
</evidence>
<dbReference type="SUPFAM" id="SSF74853">
    <property type="entry name" value="Lamin A/C globular tail domain"/>
    <property type="match status" value="1"/>
</dbReference>
<dbReference type="NCBIfam" id="TIGR04183">
    <property type="entry name" value="Por_Secre_tail"/>
    <property type="match status" value="1"/>
</dbReference>
<protein>
    <submittedName>
        <fullName evidence="2">GLUG domain protein</fullName>
    </submittedName>
</protein>
<evidence type="ECO:0000313" key="2">
    <source>
        <dbReference type="EMBL" id="CUV08946.1"/>
    </source>
</evidence>
<reference evidence="2" key="1">
    <citation type="submission" date="2015-10" db="EMBL/GenBank/DDBJ databases">
        <authorList>
            <person name="Gilbert D.G."/>
        </authorList>
    </citation>
    <scope>NUCLEOTIDE SEQUENCE</scope>
</reference>
<accession>A0A160VEH2</accession>
<dbReference type="Pfam" id="PF00932">
    <property type="entry name" value="LTD"/>
    <property type="match status" value="1"/>
</dbReference>
<dbReference type="InterPro" id="IPR026444">
    <property type="entry name" value="Secre_tail"/>
</dbReference>
<gene>
    <name evidence="2" type="ORF">MGWOODY_Mmi1887</name>
</gene>
<dbReference type="Gene3D" id="2.60.40.4070">
    <property type="match status" value="1"/>
</dbReference>
<dbReference type="InterPro" id="IPR025924">
    <property type="entry name" value="YHYH_dom"/>
</dbReference>